<comment type="caution">
    <text evidence="6">The sequence shown here is derived from an EMBL/GenBank/DDBJ whole genome shotgun (WGS) entry which is preliminary data.</text>
</comment>
<feature type="domain" description="MutL C-terminal dimerisation" evidence="4">
    <location>
        <begin position="2121"/>
        <end position="2292"/>
    </location>
</feature>
<dbReference type="InterPro" id="IPR038973">
    <property type="entry name" value="MutL/Mlh/Pms-like"/>
</dbReference>
<feature type="compositionally biased region" description="Polar residues" evidence="3">
    <location>
        <begin position="570"/>
        <end position="585"/>
    </location>
</feature>
<dbReference type="InterPro" id="IPR002099">
    <property type="entry name" value="MutL/Mlh/PMS"/>
</dbReference>
<dbReference type="GO" id="GO:0016887">
    <property type="term" value="F:ATP hydrolysis activity"/>
    <property type="evidence" value="ECO:0007669"/>
    <property type="project" value="InterPro"/>
</dbReference>
<feature type="compositionally biased region" description="Polar residues" evidence="3">
    <location>
        <begin position="1833"/>
        <end position="1842"/>
    </location>
</feature>
<dbReference type="SUPFAM" id="SSF54211">
    <property type="entry name" value="Ribosomal protein S5 domain 2-like"/>
    <property type="match status" value="1"/>
</dbReference>
<dbReference type="PANTHER" id="PTHR10073">
    <property type="entry name" value="DNA MISMATCH REPAIR PROTEIN MLH, PMS, MUTL"/>
    <property type="match status" value="1"/>
</dbReference>
<dbReference type="Gene3D" id="3.30.230.10">
    <property type="match status" value="1"/>
</dbReference>
<feature type="region of interest" description="Disordered" evidence="3">
    <location>
        <begin position="736"/>
        <end position="767"/>
    </location>
</feature>
<feature type="compositionally biased region" description="Basic and acidic residues" evidence="3">
    <location>
        <begin position="739"/>
        <end position="752"/>
    </location>
</feature>
<feature type="compositionally biased region" description="Polar residues" evidence="3">
    <location>
        <begin position="1329"/>
        <end position="1345"/>
    </location>
</feature>
<feature type="compositionally biased region" description="Polar residues" evidence="3">
    <location>
        <begin position="1531"/>
        <end position="1543"/>
    </location>
</feature>
<evidence type="ECO:0000256" key="3">
    <source>
        <dbReference type="SAM" id="MobiDB-lite"/>
    </source>
</evidence>
<feature type="region of interest" description="Disordered" evidence="3">
    <location>
        <begin position="381"/>
        <end position="424"/>
    </location>
</feature>
<feature type="region of interest" description="Disordered" evidence="3">
    <location>
        <begin position="856"/>
        <end position="900"/>
    </location>
</feature>
<feature type="region of interest" description="Disordered" evidence="3">
    <location>
        <begin position="934"/>
        <end position="953"/>
    </location>
</feature>
<dbReference type="SUPFAM" id="SSF118116">
    <property type="entry name" value="DNA mismatch repair protein MutL"/>
    <property type="match status" value="1"/>
</dbReference>
<feature type="compositionally biased region" description="Basic and acidic residues" evidence="3">
    <location>
        <begin position="856"/>
        <end position="865"/>
    </location>
</feature>
<feature type="compositionally biased region" description="Polar residues" evidence="3">
    <location>
        <begin position="1148"/>
        <end position="1160"/>
    </location>
</feature>
<feature type="compositionally biased region" description="Basic and acidic residues" evidence="3">
    <location>
        <begin position="1164"/>
        <end position="1173"/>
    </location>
</feature>
<feature type="compositionally biased region" description="Basic and acidic residues" evidence="3">
    <location>
        <begin position="1510"/>
        <end position="1526"/>
    </location>
</feature>
<dbReference type="InterPro" id="IPR013507">
    <property type="entry name" value="DNA_mismatch_S5_2-like"/>
</dbReference>
<evidence type="ECO:0000259" key="5">
    <source>
        <dbReference type="SMART" id="SM01340"/>
    </source>
</evidence>
<feature type="compositionally biased region" description="Polar residues" evidence="3">
    <location>
        <begin position="1768"/>
        <end position="1797"/>
    </location>
</feature>
<dbReference type="GO" id="GO:0030983">
    <property type="term" value="F:mismatched DNA binding"/>
    <property type="evidence" value="ECO:0007669"/>
    <property type="project" value="InterPro"/>
</dbReference>
<feature type="compositionally biased region" description="Polar residues" evidence="3">
    <location>
        <begin position="1948"/>
        <end position="1957"/>
    </location>
</feature>
<dbReference type="SMART" id="SM01340">
    <property type="entry name" value="DNA_mis_repair"/>
    <property type="match status" value="1"/>
</dbReference>
<feature type="compositionally biased region" description="Basic and acidic residues" evidence="3">
    <location>
        <begin position="1935"/>
        <end position="1946"/>
    </location>
</feature>
<feature type="region of interest" description="Disordered" evidence="3">
    <location>
        <begin position="1898"/>
        <end position="1958"/>
    </location>
</feature>
<dbReference type="Gene3D" id="3.30.1540.20">
    <property type="entry name" value="MutL, C-terminal domain, dimerisation subdomain"/>
    <property type="match status" value="1"/>
</dbReference>
<protein>
    <submittedName>
        <fullName evidence="6">DNA mismatch repair protein Mlh3</fullName>
    </submittedName>
</protein>
<feature type="compositionally biased region" description="Basic and acidic residues" evidence="3">
    <location>
        <begin position="1484"/>
        <end position="1502"/>
    </location>
</feature>
<keyword evidence="7" id="KW-1185">Reference proteome</keyword>
<dbReference type="GO" id="GO:0140664">
    <property type="term" value="F:ATP-dependent DNA damage sensor activity"/>
    <property type="evidence" value="ECO:0007669"/>
    <property type="project" value="InterPro"/>
</dbReference>
<feature type="region of interest" description="Disordered" evidence="3">
    <location>
        <begin position="1829"/>
        <end position="1873"/>
    </location>
</feature>
<dbReference type="Pfam" id="PF13589">
    <property type="entry name" value="HATPase_c_3"/>
    <property type="match status" value="1"/>
</dbReference>
<dbReference type="InterPro" id="IPR014790">
    <property type="entry name" value="MutL_C"/>
</dbReference>
<organism evidence="6 7">
    <name type="scientific">Elysia marginata</name>
    <dbReference type="NCBI Taxonomy" id="1093978"/>
    <lineage>
        <taxon>Eukaryota</taxon>
        <taxon>Metazoa</taxon>
        <taxon>Spiralia</taxon>
        <taxon>Lophotrochozoa</taxon>
        <taxon>Mollusca</taxon>
        <taxon>Gastropoda</taxon>
        <taxon>Heterobranchia</taxon>
        <taxon>Euthyneura</taxon>
        <taxon>Panpulmonata</taxon>
        <taxon>Sacoglossa</taxon>
        <taxon>Placobranchoidea</taxon>
        <taxon>Plakobranchidae</taxon>
        <taxon>Elysia</taxon>
    </lineage>
</organism>
<dbReference type="InterPro" id="IPR037198">
    <property type="entry name" value="MutL_C_sf"/>
</dbReference>
<dbReference type="Gene3D" id="3.30.565.10">
    <property type="entry name" value="Histidine kinase-like ATPase, C-terminal domain"/>
    <property type="match status" value="1"/>
</dbReference>
<dbReference type="GO" id="GO:0006298">
    <property type="term" value="P:mismatch repair"/>
    <property type="evidence" value="ECO:0007669"/>
    <property type="project" value="InterPro"/>
</dbReference>
<feature type="region of interest" description="Disordered" evidence="3">
    <location>
        <begin position="570"/>
        <end position="600"/>
    </location>
</feature>
<dbReference type="InterPro" id="IPR014721">
    <property type="entry name" value="Ribsml_uS5_D2-typ_fold_subgr"/>
</dbReference>
<feature type="region of interest" description="Disordered" evidence="3">
    <location>
        <begin position="682"/>
        <end position="707"/>
    </location>
</feature>
<feature type="region of interest" description="Disordered" evidence="3">
    <location>
        <begin position="1329"/>
        <end position="1355"/>
    </location>
</feature>
<feature type="compositionally biased region" description="Basic and acidic residues" evidence="3">
    <location>
        <begin position="682"/>
        <end position="691"/>
    </location>
</feature>
<feature type="region of interest" description="Disordered" evidence="3">
    <location>
        <begin position="440"/>
        <end position="470"/>
    </location>
</feature>
<feature type="compositionally biased region" description="Basic and acidic residues" evidence="3">
    <location>
        <begin position="586"/>
        <end position="600"/>
    </location>
</feature>
<feature type="compositionally biased region" description="Basic and acidic residues" evidence="3">
    <location>
        <begin position="503"/>
        <end position="515"/>
    </location>
</feature>
<dbReference type="InterPro" id="IPR042121">
    <property type="entry name" value="MutL_C_regsub"/>
</dbReference>
<dbReference type="InterPro" id="IPR020568">
    <property type="entry name" value="Ribosomal_Su5_D2-typ_SF"/>
</dbReference>
<reference evidence="6 7" key="1">
    <citation type="journal article" date="2021" name="Elife">
        <title>Chloroplast acquisition without the gene transfer in kleptoplastic sea slugs, Plakobranchus ocellatus.</title>
        <authorList>
            <person name="Maeda T."/>
            <person name="Takahashi S."/>
            <person name="Yoshida T."/>
            <person name="Shimamura S."/>
            <person name="Takaki Y."/>
            <person name="Nagai Y."/>
            <person name="Toyoda A."/>
            <person name="Suzuki Y."/>
            <person name="Arimoto A."/>
            <person name="Ishii H."/>
            <person name="Satoh N."/>
            <person name="Nishiyama T."/>
            <person name="Hasebe M."/>
            <person name="Maruyama T."/>
            <person name="Minagawa J."/>
            <person name="Obokata J."/>
            <person name="Shigenobu S."/>
        </authorList>
    </citation>
    <scope>NUCLEOTIDE SEQUENCE [LARGE SCALE GENOMIC DNA]</scope>
</reference>
<feature type="region of interest" description="Disordered" evidence="3">
    <location>
        <begin position="1708"/>
        <end position="1797"/>
    </location>
</feature>
<dbReference type="Pfam" id="PF08676">
    <property type="entry name" value="MutL_C"/>
    <property type="match status" value="1"/>
</dbReference>
<feature type="region of interest" description="Disordered" evidence="3">
    <location>
        <begin position="1484"/>
        <end position="1543"/>
    </location>
</feature>
<evidence type="ECO:0000256" key="2">
    <source>
        <dbReference type="ARBA" id="ARBA00022763"/>
    </source>
</evidence>
<dbReference type="SUPFAM" id="SSF55874">
    <property type="entry name" value="ATPase domain of HSP90 chaperone/DNA topoisomerase II/histidine kinase"/>
    <property type="match status" value="1"/>
</dbReference>
<name>A0AAV4JZE1_9GAST</name>
<evidence type="ECO:0000259" key="4">
    <source>
        <dbReference type="SMART" id="SM00853"/>
    </source>
</evidence>
<gene>
    <name evidence="6" type="ORF">ElyMa_007049800</name>
</gene>
<evidence type="ECO:0000313" key="6">
    <source>
        <dbReference type="EMBL" id="GFS26292.1"/>
    </source>
</evidence>
<feature type="region of interest" description="Disordered" evidence="3">
    <location>
        <begin position="488"/>
        <end position="531"/>
    </location>
</feature>
<dbReference type="InterPro" id="IPR036890">
    <property type="entry name" value="HATPase_C_sf"/>
</dbReference>
<dbReference type="EMBL" id="BMAT01014100">
    <property type="protein sequence ID" value="GFS26292.1"/>
    <property type="molecule type" value="Genomic_DNA"/>
</dbReference>
<dbReference type="NCBIfam" id="TIGR00585">
    <property type="entry name" value="mutl"/>
    <property type="match status" value="1"/>
</dbReference>
<evidence type="ECO:0000313" key="7">
    <source>
        <dbReference type="Proteomes" id="UP000762676"/>
    </source>
</evidence>
<dbReference type="GO" id="GO:0032300">
    <property type="term" value="C:mismatch repair complex"/>
    <property type="evidence" value="ECO:0007669"/>
    <property type="project" value="InterPro"/>
</dbReference>
<dbReference type="SMART" id="SM00853">
    <property type="entry name" value="MutL_C"/>
    <property type="match status" value="1"/>
</dbReference>
<dbReference type="Gene3D" id="3.30.1370.100">
    <property type="entry name" value="MutL, C-terminal domain, regulatory subdomain"/>
    <property type="match status" value="1"/>
</dbReference>
<feature type="region of interest" description="Disordered" evidence="3">
    <location>
        <begin position="1146"/>
        <end position="1231"/>
    </location>
</feature>
<comment type="similarity">
    <text evidence="1">Belongs to the DNA mismatch repair MutL/HexB family.</text>
</comment>
<keyword evidence="2" id="KW-0227">DNA damage</keyword>
<accession>A0AAV4JZE1</accession>
<feature type="compositionally biased region" description="Polar residues" evidence="3">
    <location>
        <begin position="1863"/>
        <end position="1873"/>
    </location>
</feature>
<feature type="domain" description="DNA mismatch repair protein S5" evidence="5">
    <location>
        <begin position="220"/>
        <end position="365"/>
    </location>
</feature>
<feature type="region of interest" description="Disordered" evidence="3">
    <location>
        <begin position="1003"/>
        <end position="1028"/>
    </location>
</feature>
<dbReference type="GO" id="GO:0005524">
    <property type="term" value="F:ATP binding"/>
    <property type="evidence" value="ECO:0007669"/>
    <property type="project" value="InterPro"/>
</dbReference>
<evidence type="ECO:0000256" key="1">
    <source>
        <dbReference type="ARBA" id="ARBA00006082"/>
    </source>
</evidence>
<sequence>MQQETVYYKKIKCLSDEVKAAIRTGVALTSFAQAVEELVLNSIDAGATSVAVRVDLPYFKIQVVDNGSGISLEQFSSIGQRYSTSKCHTVQDLENLKYFGYRGEAVASLAAASSLMEISSRTAHSRLTYTKPFLNGKPQALVQADAHRPCAGTTVTAFDLFHNLPVRRKRLSEALEMEAIRYRLSGLALIWPRVSFSLRDDSAGHVILQTYKCSGVAAAFSNIFTPARARKLMEIEPAQNDEFKITAFVSVEGYSRNDLQFVFVNKRLVLKSSIHKQVNKILGRSLILKRKGVDNDIAAKLPTVGEDIHRSPTKQGERYGIFVISIECPYKAYDITFDPSKTLVEFRDWPKLIHLLQDMLYPFLRKHNLLACGESVTPLLPGGLDEHGPGTQDEDACSESSEPVKNQPVGEIGENRATSQLQKSSRKICFQDTQNGVMSKAVCRPKKPGQSYIADKPGFVSNNNANRGKGKRSLLSISEDDLELLETPLIHDTGGNSHSSVSDIEKSKEEHRPSLKDVPVQKSQQSGYNKAAVRVETTDKTQIDKSDSNLCKGTLGSGVEPIISVKPTSSRVTENTFTHENTPSYKETDKPVRFDREENKTLRPSAPFQSVITEPSCERKEITLSTGCYSSTLRHLREGIQGRHGSGQRSKAPEIITNSLQQLRRSARQAISELGDLYKTPERFTRRRSPDNYDDPTMAKHARTRQHDFSEDPEYLEDITGSYKNKHSNSLYTKQAANDVERDNMGLDRDNSKVQTPGDQNSDKIDSFKDNNQLEALATISTRGLIKHALHYESTEHSENQAGAAACTGSSNTFSLETDRRSVVSNFSRSQLRPLKAPLNSELISVSGNISHDDFQVTLPSEKKSEKVKRKPPPPQRLTHSNKLAKLMRGESTEEESVGKRKPKFLLQGFQYRKDAKKAWQASQDSDISRLAEMTHGSRKEQQQENSEAADHTVQCQGETLLMSSGNFMTHRKHKQESQIHRETDRTDHSNIIINHEKGFGNASYSRRLSRQDSSTQKRSELSSSHLSYLPDRQEKAVHCCRCVYLRNKSRLPCNACGNSFSSNEHLPFQKYYSPTNGRSEEFSPRVSEVLSIPILQTHQDEVNRGSREERLETTMRVTTTGNFKTNLSGEGNDLESAKEVIREGSGFNLSERSEQTNICRQIHSPDSRKQDIGTELQPKNGQNHSPPPWVSQGFALRTNEIETHDTKSTNSLPKSDCLGESSKKLSNDDDLDEDIYSNKKNAVYMSGTESDVFFQFGRSEIEKLLACSSEMSIKPSCADEPNYEDFTCLIKHAANDSQGHEENSVSPPRDTLSRFVPKVSVTAECEMNTGSQPLQNVTDQLSSQKKSENVTENDIAAKQSELETTVLKDNRAAASQNANCGDMVIAEKVGLLEKPIKSLNQQRSASELKSSYFLSKTVSGSKVVAANIALQDACCLKDTSVLVTETLSQSSAADQTKEDSIDHSKSLAVCVIPETESMEYDVCSDKPSRCSDKPSREDIQRHLQPGAPETDKCDMLNDENSHVQDDSVNEGGTETCPAQSNSLELEDVSIEDSQGKSYSLTLAQRSCSLKSTLKDGSDSFSIFSKPCLYDSRTDPLKNKSLTEAKDSSSLKALVIENSEFLLDSSESVLETSMKNNDYLGATCKGSRDRNCDKMHGSDLTSPNAAAGPETNYQSVSVVENLPKDPNSSVKPFHNYDLADLTLKGNMGNKQVTVPKDKDATDATPTDNEWSSGDQTLLRVDMPDGDPIFETSNGNHNSESFDRGGKSINESCSSKETSCGISGMPSSAQPLSNITTSKTVAPKGPITMSAVLGSGTLKSSLSLLRHQAKLTRESQTQSSTERNNVRCDMPLETGNGEDKESLTGAQESNSANRQKVLDRHFSLASNCLLSEYPDTGRLCNLSRKEDSGKGENLPLPSKSHDASNSISTSPDVVPEDQHCSGERDEMSDGNNQDVSRQSVEEKTQMACWSKAVDSVTGRTVYINNLSGHTVTEEQWPQMSSQALRELTTVKANTTDKSVEQEVECLSASGKQAVTDVINTYIEDTEAEADTKWRGGRKFTYEKEAGMDVSTLLTKWNNPIFSQYKPVSVDAELCPNELSAKSCFKSLSTVEFTRGMLERAKVIGQVDKKFIACEIEQIKHKKEGFPSSLLVLLDQHAVHERIRIEYYTQECYVKKGEERTNTLAKAKINPVQTIVMDQDDVRILKAFSREFARIGVNFQLGETSRTTVHISSIPACLLDSNSPEVQRRRVMSVEEKTELLKSTNGACGSLPRTIHKHLCSVACRGAVKFGDQLTLSECKDLLSALARCNLPFQCAHGRPSVAPILNISELEEEMANLKKKKPSLWKIATAKNS</sequence>
<proteinExistence type="inferred from homology"/>
<dbReference type="Proteomes" id="UP000762676">
    <property type="component" value="Unassembled WGS sequence"/>
</dbReference>
<dbReference type="InterPro" id="IPR042120">
    <property type="entry name" value="MutL_C_dimsub"/>
</dbReference>
<feature type="compositionally biased region" description="Polar residues" evidence="3">
    <location>
        <begin position="1003"/>
        <end position="1015"/>
    </location>
</feature>
<dbReference type="PANTHER" id="PTHR10073:SF47">
    <property type="entry name" value="DNA MISMATCH REPAIR PROTEIN MLH3"/>
    <property type="match status" value="1"/>
</dbReference>